<dbReference type="Pfam" id="PF16906">
    <property type="entry name" value="Ribosomal_L26"/>
    <property type="match status" value="1"/>
</dbReference>
<evidence type="ECO:0000256" key="3">
    <source>
        <dbReference type="ARBA" id="ARBA00023274"/>
    </source>
</evidence>
<feature type="domain" description="KOW" evidence="5">
    <location>
        <begin position="52"/>
        <end position="83"/>
    </location>
</feature>
<dbReference type="InterPro" id="IPR014722">
    <property type="entry name" value="Rib_uL2_dom2"/>
</dbReference>
<protein>
    <submittedName>
        <fullName evidence="6">Ribosomal protein L26</fullName>
    </submittedName>
</protein>
<keyword evidence="2 6" id="KW-0689">Ribosomal protein</keyword>
<evidence type="ECO:0000256" key="2">
    <source>
        <dbReference type="ARBA" id="ARBA00022980"/>
    </source>
</evidence>
<dbReference type="CDD" id="cd06089">
    <property type="entry name" value="KOW_RPL26"/>
    <property type="match status" value="1"/>
</dbReference>
<evidence type="ECO:0000259" key="5">
    <source>
        <dbReference type="Pfam" id="PF00467"/>
    </source>
</evidence>
<reference evidence="6 7" key="1">
    <citation type="submission" date="2024-03" db="EMBL/GenBank/DDBJ databases">
        <title>The Acrasis kona genome and developmental transcriptomes reveal deep origins of eukaryotic multicellular pathways.</title>
        <authorList>
            <person name="Sheikh S."/>
            <person name="Fu C.-J."/>
            <person name="Brown M.W."/>
            <person name="Baldauf S.L."/>
        </authorList>
    </citation>
    <scope>NUCLEOTIDE SEQUENCE [LARGE SCALE GENOMIC DNA]</scope>
    <source>
        <strain evidence="6 7">ATCC MYA-3509</strain>
    </source>
</reference>
<dbReference type="FunFam" id="2.30.30.30:FF:000009">
    <property type="entry name" value="60S ribosomal protein L26"/>
    <property type="match status" value="1"/>
</dbReference>
<evidence type="ECO:0000313" key="6">
    <source>
        <dbReference type="EMBL" id="KAL0486596.1"/>
    </source>
</evidence>
<dbReference type="Pfam" id="PF00467">
    <property type="entry name" value="KOW"/>
    <property type="match status" value="1"/>
</dbReference>
<dbReference type="GO" id="GO:0003735">
    <property type="term" value="F:structural constituent of ribosome"/>
    <property type="evidence" value="ECO:0007669"/>
    <property type="project" value="InterPro"/>
</dbReference>
<keyword evidence="7" id="KW-1185">Reference proteome</keyword>
<accession>A0AAW2Z9T6</accession>
<dbReference type="GO" id="GO:0015934">
    <property type="term" value="C:large ribosomal subunit"/>
    <property type="evidence" value="ECO:0007669"/>
    <property type="project" value="InterPro"/>
</dbReference>
<dbReference type="SUPFAM" id="SSF50104">
    <property type="entry name" value="Translation proteins SH3-like domain"/>
    <property type="match status" value="1"/>
</dbReference>
<gene>
    <name evidence="6" type="ORF">AKO1_001412</name>
</gene>
<dbReference type="Proteomes" id="UP001431209">
    <property type="component" value="Unassembled WGS sequence"/>
</dbReference>
<dbReference type="AlphaFoldDB" id="A0AAW2Z9T6"/>
<evidence type="ECO:0000313" key="7">
    <source>
        <dbReference type="Proteomes" id="UP001431209"/>
    </source>
</evidence>
<comment type="similarity">
    <text evidence="1">Belongs to the universal ribosomal protein uL24 family.</text>
</comment>
<keyword evidence="3" id="KW-0687">Ribonucleoprotein</keyword>
<proteinExistence type="inferred from homology"/>
<dbReference type="GO" id="GO:0006412">
    <property type="term" value="P:translation"/>
    <property type="evidence" value="ECO:0007669"/>
    <property type="project" value="InterPro"/>
</dbReference>
<dbReference type="InterPro" id="IPR041988">
    <property type="entry name" value="Ribosomal_uL24_KOW"/>
</dbReference>
<dbReference type="InterPro" id="IPR005756">
    <property type="entry name" value="Ribosomal_uL24_euk/arc"/>
</dbReference>
<feature type="compositionally biased region" description="Basic and acidic residues" evidence="4">
    <location>
        <begin position="128"/>
        <end position="145"/>
    </location>
</feature>
<dbReference type="InterPro" id="IPR005824">
    <property type="entry name" value="KOW"/>
</dbReference>
<dbReference type="PANTHER" id="PTHR11143">
    <property type="entry name" value="60S RIBOSOMAL PROTEIN L26 FAMILY MEMBER"/>
    <property type="match status" value="1"/>
</dbReference>
<dbReference type="InterPro" id="IPR008991">
    <property type="entry name" value="Translation_prot_SH3-like_sf"/>
</dbReference>
<dbReference type="NCBIfam" id="TIGR01080">
    <property type="entry name" value="rplX_A_E"/>
    <property type="match status" value="1"/>
</dbReference>
<organism evidence="6 7">
    <name type="scientific">Acrasis kona</name>
    <dbReference type="NCBI Taxonomy" id="1008807"/>
    <lineage>
        <taxon>Eukaryota</taxon>
        <taxon>Discoba</taxon>
        <taxon>Heterolobosea</taxon>
        <taxon>Tetramitia</taxon>
        <taxon>Eutetramitia</taxon>
        <taxon>Acrasidae</taxon>
        <taxon>Acrasis</taxon>
    </lineage>
</organism>
<feature type="region of interest" description="Disordered" evidence="4">
    <location>
        <begin position="122"/>
        <end position="145"/>
    </location>
</feature>
<comment type="caution">
    <text evidence="6">The sequence shown here is derived from an EMBL/GenBank/DDBJ whole genome shotgun (WGS) entry which is preliminary data.</text>
</comment>
<sequence length="145" mass="16257">MVCNNPVISSSRRKARKAHFTAPSSERRIIMSSTLSAELRKKYNVRAVPIRRGDEVEVLVGRKKTEKGKVKKVYRKKFQIFVEGIQTKKVNGQEVDVALHPSNVKITALHLDKDRKALLARKAAARRGGKDEGKGKHTEDSVVKA</sequence>
<name>A0AAW2Z9T6_9EUKA</name>
<dbReference type="Gene3D" id="2.30.30.30">
    <property type="match status" value="1"/>
</dbReference>
<dbReference type="EMBL" id="JAOPGA020001250">
    <property type="protein sequence ID" value="KAL0486596.1"/>
    <property type="molecule type" value="Genomic_DNA"/>
</dbReference>
<dbReference type="GO" id="GO:0003723">
    <property type="term" value="F:RNA binding"/>
    <property type="evidence" value="ECO:0007669"/>
    <property type="project" value="InterPro"/>
</dbReference>
<feature type="compositionally biased region" description="Polar residues" evidence="4">
    <location>
        <begin position="1"/>
        <end position="10"/>
    </location>
</feature>
<evidence type="ECO:0000256" key="4">
    <source>
        <dbReference type="SAM" id="MobiDB-lite"/>
    </source>
</evidence>
<feature type="region of interest" description="Disordered" evidence="4">
    <location>
        <begin position="1"/>
        <end position="20"/>
    </location>
</feature>
<evidence type="ECO:0000256" key="1">
    <source>
        <dbReference type="ARBA" id="ARBA00010618"/>
    </source>
</evidence>